<feature type="compositionally biased region" description="Basic and acidic residues" evidence="1">
    <location>
        <begin position="61"/>
        <end position="80"/>
    </location>
</feature>
<accession>A0A6G1L0T3</accession>
<dbReference type="Proteomes" id="UP000799436">
    <property type="component" value="Unassembled WGS sequence"/>
</dbReference>
<feature type="region of interest" description="Disordered" evidence="1">
    <location>
        <begin position="1"/>
        <end position="98"/>
    </location>
</feature>
<dbReference type="EMBL" id="ML995870">
    <property type="protein sequence ID" value="KAF2766496.1"/>
    <property type="molecule type" value="Genomic_DNA"/>
</dbReference>
<keyword evidence="3" id="KW-1185">Reference proteome</keyword>
<dbReference type="OrthoDB" id="3945772at2759"/>
<dbReference type="AlphaFoldDB" id="A0A6G1L0T3"/>
<evidence type="ECO:0000313" key="3">
    <source>
        <dbReference type="Proteomes" id="UP000799436"/>
    </source>
</evidence>
<protein>
    <submittedName>
        <fullName evidence="2">Uncharacterized protein</fullName>
    </submittedName>
</protein>
<evidence type="ECO:0000313" key="2">
    <source>
        <dbReference type="EMBL" id="KAF2766496.1"/>
    </source>
</evidence>
<sequence length="98" mass="11017">MTTIDSMTMAVQVTAMGSPPSIPARHVHRPTHPGATPRPRRPHAANASITSNEENDLDGQLSRHPELEEDRRTWFSRQEDGSLESTPPREGRFEQYLS</sequence>
<reference evidence="2" key="1">
    <citation type="journal article" date="2020" name="Stud. Mycol.">
        <title>101 Dothideomycetes genomes: a test case for predicting lifestyles and emergence of pathogens.</title>
        <authorList>
            <person name="Haridas S."/>
            <person name="Albert R."/>
            <person name="Binder M."/>
            <person name="Bloem J."/>
            <person name="Labutti K."/>
            <person name="Salamov A."/>
            <person name="Andreopoulos B."/>
            <person name="Baker S."/>
            <person name="Barry K."/>
            <person name="Bills G."/>
            <person name="Bluhm B."/>
            <person name="Cannon C."/>
            <person name="Castanera R."/>
            <person name="Culley D."/>
            <person name="Daum C."/>
            <person name="Ezra D."/>
            <person name="Gonzalez J."/>
            <person name="Henrissat B."/>
            <person name="Kuo A."/>
            <person name="Liang C."/>
            <person name="Lipzen A."/>
            <person name="Lutzoni F."/>
            <person name="Magnuson J."/>
            <person name="Mondo S."/>
            <person name="Nolan M."/>
            <person name="Ohm R."/>
            <person name="Pangilinan J."/>
            <person name="Park H.-J."/>
            <person name="Ramirez L."/>
            <person name="Alfaro M."/>
            <person name="Sun H."/>
            <person name="Tritt A."/>
            <person name="Yoshinaga Y."/>
            <person name="Zwiers L.-H."/>
            <person name="Turgeon B."/>
            <person name="Goodwin S."/>
            <person name="Spatafora J."/>
            <person name="Crous P."/>
            <person name="Grigoriev I."/>
        </authorList>
    </citation>
    <scope>NUCLEOTIDE SEQUENCE</scope>
    <source>
        <strain evidence="2">CBS 116005</strain>
    </source>
</reference>
<feature type="compositionally biased region" description="Basic and acidic residues" evidence="1">
    <location>
        <begin position="87"/>
        <end position="98"/>
    </location>
</feature>
<name>A0A6G1L0T3_9PEZI</name>
<feature type="compositionally biased region" description="Polar residues" evidence="1">
    <location>
        <begin position="1"/>
        <end position="11"/>
    </location>
</feature>
<organism evidence="2 3">
    <name type="scientific">Teratosphaeria nubilosa</name>
    <dbReference type="NCBI Taxonomy" id="161662"/>
    <lineage>
        <taxon>Eukaryota</taxon>
        <taxon>Fungi</taxon>
        <taxon>Dikarya</taxon>
        <taxon>Ascomycota</taxon>
        <taxon>Pezizomycotina</taxon>
        <taxon>Dothideomycetes</taxon>
        <taxon>Dothideomycetidae</taxon>
        <taxon>Mycosphaerellales</taxon>
        <taxon>Teratosphaeriaceae</taxon>
        <taxon>Teratosphaeria</taxon>
    </lineage>
</organism>
<gene>
    <name evidence="2" type="ORF">EJ03DRAFT_176634</name>
</gene>
<evidence type="ECO:0000256" key="1">
    <source>
        <dbReference type="SAM" id="MobiDB-lite"/>
    </source>
</evidence>
<proteinExistence type="predicted"/>